<reference evidence="2" key="1">
    <citation type="journal article" date="2013" name="Nature">
        <title>Draft genome of the wheat A-genome progenitor Triticum urartu.</title>
        <authorList>
            <person name="Ling H.Q."/>
            <person name="Zhao S."/>
            <person name="Liu D."/>
            <person name="Wang J."/>
            <person name="Sun H."/>
            <person name="Zhang C."/>
            <person name="Fan H."/>
            <person name="Li D."/>
            <person name="Dong L."/>
            <person name="Tao Y."/>
            <person name="Gao C."/>
            <person name="Wu H."/>
            <person name="Li Y."/>
            <person name="Cui Y."/>
            <person name="Guo X."/>
            <person name="Zheng S."/>
            <person name="Wang B."/>
            <person name="Yu K."/>
            <person name="Liang Q."/>
            <person name="Yang W."/>
            <person name="Lou X."/>
            <person name="Chen J."/>
            <person name="Feng M."/>
            <person name="Jian J."/>
            <person name="Zhang X."/>
            <person name="Luo G."/>
            <person name="Jiang Y."/>
            <person name="Liu J."/>
            <person name="Wang Z."/>
            <person name="Sha Y."/>
            <person name="Zhang B."/>
            <person name="Wu H."/>
            <person name="Tang D."/>
            <person name="Shen Q."/>
            <person name="Xue P."/>
            <person name="Zou S."/>
            <person name="Wang X."/>
            <person name="Liu X."/>
            <person name="Wang F."/>
            <person name="Yang Y."/>
            <person name="An X."/>
            <person name="Dong Z."/>
            <person name="Zhang K."/>
            <person name="Zhang X."/>
            <person name="Luo M.C."/>
            <person name="Dvorak J."/>
            <person name="Tong Y."/>
            <person name="Wang J."/>
            <person name="Yang H."/>
            <person name="Li Z."/>
            <person name="Wang D."/>
            <person name="Zhang A."/>
            <person name="Wang J."/>
        </authorList>
    </citation>
    <scope>NUCLEOTIDE SEQUENCE</scope>
    <source>
        <strain evidence="2">cv. G1812</strain>
    </source>
</reference>
<proteinExistence type="predicted"/>
<sequence>MGRKMLSTAGKKILIKAVAQTVPVFAMACFDLTKTLCNQISEMICRYSWSNMDKEHKIHWVSREHMMLPKKDGGLGFRYLHVFNKAMLARQAWRLANAPNSLCARVLSAKYYPSDP</sequence>
<evidence type="ECO:0000313" key="2">
    <source>
        <dbReference type="Proteomes" id="UP000015106"/>
    </source>
</evidence>
<protein>
    <submittedName>
        <fullName evidence="1">Uncharacterized protein</fullName>
    </submittedName>
</protein>
<reference evidence="1" key="3">
    <citation type="submission" date="2022-06" db="UniProtKB">
        <authorList>
            <consortium name="EnsemblPlants"/>
        </authorList>
    </citation>
    <scope>IDENTIFICATION</scope>
</reference>
<dbReference type="PANTHER" id="PTHR33116">
    <property type="entry name" value="REVERSE TRANSCRIPTASE ZINC-BINDING DOMAIN-CONTAINING PROTEIN-RELATED-RELATED"/>
    <property type="match status" value="1"/>
</dbReference>
<accession>A0A8R7R8A6</accession>
<dbReference type="AlphaFoldDB" id="A0A8R7R8A6"/>
<reference evidence="1" key="2">
    <citation type="submission" date="2018-03" db="EMBL/GenBank/DDBJ databases">
        <title>The Triticum urartu genome reveals the dynamic nature of wheat genome evolution.</title>
        <authorList>
            <person name="Ling H."/>
            <person name="Ma B."/>
            <person name="Shi X."/>
            <person name="Liu H."/>
            <person name="Dong L."/>
            <person name="Sun H."/>
            <person name="Cao Y."/>
            <person name="Gao Q."/>
            <person name="Zheng S."/>
            <person name="Li Y."/>
            <person name="Yu Y."/>
            <person name="Du H."/>
            <person name="Qi M."/>
            <person name="Li Y."/>
            <person name="Yu H."/>
            <person name="Cui Y."/>
            <person name="Wang N."/>
            <person name="Chen C."/>
            <person name="Wu H."/>
            <person name="Zhao Y."/>
            <person name="Zhang J."/>
            <person name="Li Y."/>
            <person name="Zhou W."/>
            <person name="Zhang B."/>
            <person name="Hu W."/>
            <person name="Eijk M."/>
            <person name="Tang J."/>
            <person name="Witsenboer H."/>
            <person name="Zhao S."/>
            <person name="Li Z."/>
            <person name="Zhang A."/>
            <person name="Wang D."/>
            <person name="Liang C."/>
        </authorList>
    </citation>
    <scope>NUCLEOTIDE SEQUENCE [LARGE SCALE GENOMIC DNA]</scope>
    <source>
        <strain evidence="1">cv. G1812</strain>
    </source>
</reference>
<dbReference type="PROSITE" id="PS51257">
    <property type="entry name" value="PROKAR_LIPOPROTEIN"/>
    <property type="match status" value="1"/>
</dbReference>
<dbReference type="EnsemblPlants" id="TuG1812G0700004394.01.T01">
    <property type="protein sequence ID" value="TuG1812G0700004394.01.T01.cds323956"/>
    <property type="gene ID" value="TuG1812G0700004394.01"/>
</dbReference>
<dbReference type="Proteomes" id="UP000015106">
    <property type="component" value="Chromosome 7"/>
</dbReference>
<organism evidence="1 2">
    <name type="scientific">Triticum urartu</name>
    <name type="common">Red wild einkorn</name>
    <name type="synonym">Crithodium urartu</name>
    <dbReference type="NCBI Taxonomy" id="4572"/>
    <lineage>
        <taxon>Eukaryota</taxon>
        <taxon>Viridiplantae</taxon>
        <taxon>Streptophyta</taxon>
        <taxon>Embryophyta</taxon>
        <taxon>Tracheophyta</taxon>
        <taxon>Spermatophyta</taxon>
        <taxon>Magnoliopsida</taxon>
        <taxon>Liliopsida</taxon>
        <taxon>Poales</taxon>
        <taxon>Poaceae</taxon>
        <taxon>BOP clade</taxon>
        <taxon>Pooideae</taxon>
        <taxon>Triticodae</taxon>
        <taxon>Triticeae</taxon>
        <taxon>Triticinae</taxon>
        <taxon>Triticum</taxon>
    </lineage>
</organism>
<dbReference type="PANTHER" id="PTHR33116:SF86">
    <property type="entry name" value="REVERSE TRANSCRIPTASE DOMAIN-CONTAINING PROTEIN"/>
    <property type="match status" value="1"/>
</dbReference>
<dbReference type="Gramene" id="TuG1812G0700004394.01.T01">
    <property type="protein sequence ID" value="TuG1812G0700004394.01.T01.cds323956"/>
    <property type="gene ID" value="TuG1812G0700004394.01"/>
</dbReference>
<keyword evidence="2" id="KW-1185">Reference proteome</keyword>
<name>A0A8R7R8A6_TRIUA</name>
<evidence type="ECO:0000313" key="1">
    <source>
        <dbReference type="EnsemblPlants" id="TuG1812G0700004394.01.T01.cds323956"/>
    </source>
</evidence>